<keyword evidence="1" id="KW-0732">Signal</keyword>
<gene>
    <name evidence="2" type="ORF">CYFUS_006353</name>
</gene>
<sequence>MVAMRMQWMAGLAVLLAVVAIAAPGPVVAKPPDGSIAAARQQPLGTTVTVVGVATSFTGAFFPNDNGFALQEKKVGIYILDSLEANIEVGQVVRVTGTLTNSFGQVLSVAPTSIEVLGDAHAPRPHPVTTGDVSEETEGRLVRIMGTIVSDIEDDLPFGYKFAVDDGTGPTFVFVNAGTGIDVSELEEGQRVVIQGFSGEFLGEYEVDPVFPEDIRILPSW</sequence>
<reference evidence="2 3" key="1">
    <citation type="submission" date="2017-06" db="EMBL/GenBank/DDBJ databases">
        <title>Sequencing and comparative analysis of myxobacterial genomes.</title>
        <authorList>
            <person name="Rupp O."/>
            <person name="Goesmann A."/>
            <person name="Sogaard-Andersen L."/>
        </authorList>
    </citation>
    <scope>NUCLEOTIDE SEQUENCE [LARGE SCALE GENOMIC DNA]</scope>
    <source>
        <strain evidence="2 3">DSM 52655</strain>
    </source>
</reference>
<evidence type="ECO:0000313" key="2">
    <source>
        <dbReference type="EMBL" id="ATB40891.1"/>
    </source>
</evidence>
<evidence type="ECO:0000256" key="1">
    <source>
        <dbReference type="SAM" id="SignalP"/>
    </source>
</evidence>
<name>A0A250JBV8_9BACT</name>
<dbReference type="AlphaFoldDB" id="A0A250JBV8"/>
<protein>
    <recommendedName>
        <fullName evidence="4">DNA-binding protein</fullName>
    </recommendedName>
</protein>
<dbReference type="KEGG" id="cfus:CYFUS_006353"/>
<organism evidence="2 3">
    <name type="scientific">Cystobacter fuscus</name>
    <dbReference type="NCBI Taxonomy" id="43"/>
    <lineage>
        <taxon>Bacteria</taxon>
        <taxon>Pseudomonadati</taxon>
        <taxon>Myxococcota</taxon>
        <taxon>Myxococcia</taxon>
        <taxon>Myxococcales</taxon>
        <taxon>Cystobacterineae</taxon>
        <taxon>Archangiaceae</taxon>
        <taxon>Cystobacter</taxon>
    </lineage>
</organism>
<accession>A0A250JBV8</accession>
<feature type="chain" id="PRO_5012060802" description="DNA-binding protein" evidence="1">
    <location>
        <begin position="30"/>
        <end position="221"/>
    </location>
</feature>
<evidence type="ECO:0008006" key="4">
    <source>
        <dbReference type="Google" id="ProtNLM"/>
    </source>
</evidence>
<evidence type="ECO:0000313" key="3">
    <source>
        <dbReference type="Proteomes" id="UP000217257"/>
    </source>
</evidence>
<proteinExistence type="predicted"/>
<feature type="signal peptide" evidence="1">
    <location>
        <begin position="1"/>
        <end position="29"/>
    </location>
</feature>
<dbReference type="Proteomes" id="UP000217257">
    <property type="component" value="Chromosome"/>
</dbReference>
<dbReference type="EMBL" id="CP022098">
    <property type="protein sequence ID" value="ATB40891.1"/>
    <property type="molecule type" value="Genomic_DNA"/>
</dbReference>